<feature type="compositionally biased region" description="Polar residues" evidence="1">
    <location>
        <begin position="710"/>
        <end position="720"/>
    </location>
</feature>
<dbReference type="InterPro" id="IPR026913">
    <property type="entry name" value="METTL24"/>
</dbReference>
<dbReference type="SUPFAM" id="SSF49562">
    <property type="entry name" value="C2 domain (Calcium/lipid-binding domain, CaLB)"/>
    <property type="match status" value="1"/>
</dbReference>
<evidence type="ECO:0000313" key="4">
    <source>
        <dbReference type="EMBL" id="CAG5089018.1"/>
    </source>
</evidence>
<name>A0ABN7RYJ3_OIKDI</name>
<dbReference type="PANTHER" id="PTHR32026">
    <property type="entry name" value="METHYLTRANSFERASE-LIKE PROTEIN 24"/>
    <property type="match status" value="1"/>
</dbReference>
<dbReference type="PROSITE" id="PS50004">
    <property type="entry name" value="C2"/>
    <property type="match status" value="1"/>
</dbReference>
<evidence type="ECO:0000256" key="2">
    <source>
        <dbReference type="SAM" id="Phobius"/>
    </source>
</evidence>
<dbReference type="Pfam" id="PF00168">
    <property type="entry name" value="C2"/>
    <property type="match status" value="1"/>
</dbReference>
<feature type="region of interest" description="Disordered" evidence="1">
    <location>
        <begin position="108"/>
        <end position="131"/>
    </location>
</feature>
<dbReference type="SMART" id="SM00239">
    <property type="entry name" value="C2"/>
    <property type="match status" value="1"/>
</dbReference>
<feature type="compositionally biased region" description="Polar residues" evidence="1">
    <location>
        <begin position="1084"/>
        <end position="1100"/>
    </location>
</feature>
<feature type="region of interest" description="Disordered" evidence="1">
    <location>
        <begin position="556"/>
        <end position="576"/>
    </location>
</feature>
<feature type="domain" description="C2" evidence="3">
    <location>
        <begin position="969"/>
        <end position="1093"/>
    </location>
</feature>
<dbReference type="Pfam" id="PF13383">
    <property type="entry name" value="Methyltransf_22"/>
    <property type="match status" value="1"/>
</dbReference>
<evidence type="ECO:0000256" key="1">
    <source>
        <dbReference type="SAM" id="MobiDB-lite"/>
    </source>
</evidence>
<feature type="transmembrane region" description="Helical" evidence="2">
    <location>
        <begin position="9"/>
        <end position="27"/>
    </location>
</feature>
<evidence type="ECO:0000259" key="3">
    <source>
        <dbReference type="PROSITE" id="PS50004"/>
    </source>
</evidence>
<dbReference type="InterPro" id="IPR035892">
    <property type="entry name" value="C2_domain_sf"/>
</dbReference>
<sequence>MGILNKKRCCMYFLIICVVATTTLLNVKKLVETHKMLYQLEHWDELDEEEKEAMETLKFIEKAHELLHEHDHLGLGDEHDHDHEADDSKVFADEGVNEEVAVQYDAVEEKPAEVPEAQAQKSSEESENNFEPAHAMDLNEEGPSLGFDLADLAGSGSLVDELRRLYSFITHINTEYRCTQDNIKFIGTDKKYFMDFSYPLCFDRSKFWTPDPEKGCLVYSFGVDDNWKFDEEMVRMEQCKVYAFDPNMYDEEDGTKDSGVEFRKIGIGNKNADDVLQPGKRDYKYRSRYGDGKLDKIRTQPMRTLWGLMRELGHTDRIIDVVKIDREGPRKAYEPAVLRNLLEDGTYACVRHLVFELHFFGPIDDADEVRSTFSMLKGLENAGLKLYRSQASKTKSKIESVDDFLTLKNEKKLGIEWLECWSFIDCVAADGARGGSLLSAPPQCGFRKNDAPEITMNTADISNALVGLSAEEIENIKKVLQRDKKIRTNESIRVGKVSSLSSQDSYSGLPIVSADDSSNSTMPPTSASNNNSQVFSVINPNHVPSQSVAAKPKIVTAGRASSMRSPAKISSAASVRERLRMRSTETLTADDFQVQVPAPMEAFQSSPAKKLESLKSSTLESSVSSVSNHTRLTVMSQNGSKQSEDGDSQNIQARPIPKPRSRSLSRKTSASSRRSKSVDVWEPKMVIYATVPQTCDDGELLPPTPVPRKTVSTQQNQSSAKEVYQRNKQEYTNDIFTEPVSINKSTAQIDLLNEVRPLKITRNSSSENSTPKRRLSRQLTVDESAMNSNNETRIGQRLPTMQNSTPNNPHQGPMKHHYTSSLPGYRQRPPAPTQNMSLPAGRGSIDLTQNPYRPEEIVNLPADHRQGSAPKVRLSNQSPILSEGLSATSSTLLAHQNSIDMELDPGLMASNSPRPGSRWTTNSLTDSSSMKLSHLNMASEFDTDSSLSYNSTPNIVKLKLAIRVKPAPQEYSIRSGLPGNGNQVKPAELEIYIEAARNLPLVNEKEPSAYVRASVSHPKYGRKTGKTERIRSDCNPIWRQTIVYDRIKLTELEEAIMTVSIIHRHRTRKKLLAEVEIGGLRSSSSSQLANGQVGNNSNQEIHLRRQATTETESTQSTTSIGSPETDRTKLIWSLMFKNKGKWVDAWIKLAPPKKPKISYFSM</sequence>
<feature type="compositionally biased region" description="Polar residues" evidence="1">
    <location>
        <begin position="777"/>
        <end position="810"/>
    </location>
</feature>
<keyword evidence="5" id="KW-1185">Reference proteome</keyword>
<keyword evidence="2" id="KW-0812">Transmembrane</keyword>
<feature type="region of interest" description="Disordered" evidence="1">
    <location>
        <begin position="696"/>
        <end position="723"/>
    </location>
</feature>
<accession>A0ABN7RYJ3</accession>
<dbReference type="InterPro" id="IPR000008">
    <property type="entry name" value="C2_dom"/>
</dbReference>
<proteinExistence type="predicted"/>
<gene>
    <name evidence="4" type="ORF">OKIOD_LOCUS3610</name>
</gene>
<organism evidence="4 5">
    <name type="scientific">Oikopleura dioica</name>
    <name type="common">Tunicate</name>
    <dbReference type="NCBI Taxonomy" id="34765"/>
    <lineage>
        <taxon>Eukaryota</taxon>
        <taxon>Metazoa</taxon>
        <taxon>Chordata</taxon>
        <taxon>Tunicata</taxon>
        <taxon>Appendicularia</taxon>
        <taxon>Copelata</taxon>
        <taxon>Oikopleuridae</taxon>
        <taxon>Oikopleura</taxon>
    </lineage>
</organism>
<feature type="compositionally biased region" description="Polar residues" evidence="1">
    <location>
        <begin position="628"/>
        <end position="641"/>
    </location>
</feature>
<dbReference type="EMBL" id="OU015568">
    <property type="protein sequence ID" value="CAG5089018.1"/>
    <property type="molecule type" value="Genomic_DNA"/>
</dbReference>
<dbReference type="Proteomes" id="UP001158576">
    <property type="component" value="Chromosome PAR"/>
</dbReference>
<feature type="region of interest" description="Disordered" evidence="1">
    <location>
        <begin position="1084"/>
        <end position="1124"/>
    </location>
</feature>
<reference evidence="4 5" key="1">
    <citation type="submission" date="2021-04" db="EMBL/GenBank/DDBJ databases">
        <authorList>
            <person name="Bliznina A."/>
        </authorList>
    </citation>
    <scope>NUCLEOTIDE SEQUENCE [LARGE SCALE GENOMIC DNA]</scope>
</reference>
<keyword evidence="2" id="KW-1133">Transmembrane helix</keyword>
<feature type="region of interest" description="Disordered" evidence="1">
    <location>
        <begin position="762"/>
        <end position="814"/>
    </location>
</feature>
<dbReference type="InterPro" id="IPR025714">
    <property type="entry name" value="Methyltranfer_dom"/>
</dbReference>
<feature type="region of interest" description="Disordered" evidence="1">
    <location>
        <begin position="620"/>
        <end position="676"/>
    </location>
</feature>
<evidence type="ECO:0000313" key="5">
    <source>
        <dbReference type="Proteomes" id="UP001158576"/>
    </source>
</evidence>
<feature type="region of interest" description="Disordered" evidence="1">
    <location>
        <begin position="501"/>
        <end position="529"/>
    </location>
</feature>
<keyword evidence="2" id="KW-0472">Membrane</keyword>
<feature type="compositionally biased region" description="Low complexity" evidence="1">
    <location>
        <begin position="1108"/>
        <end position="1119"/>
    </location>
</feature>
<dbReference type="PANTHER" id="PTHR32026:SF10">
    <property type="entry name" value="METHYLTRANSFERASE-LIKE PROTEIN 24-RELATED"/>
    <property type="match status" value="1"/>
</dbReference>
<feature type="compositionally biased region" description="Polar residues" evidence="1">
    <location>
        <begin position="515"/>
        <end position="529"/>
    </location>
</feature>
<protein>
    <submittedName>
        <fullName evidence="4">Oidioi.mRNA.OKI2018_I69.PAR.g12052.t1.cds</fullName>
    </submittedName>
</protein>
<dbReference type="Gene3D" id="2.60.40.150">
    <property type="entry name" value="C2 domain"/>
    <property type="match status" value="1"/>
</dbReference>